<accession>L9X229</accession>
<keyword evidence="1" id="KW-0812">Transmembrane</keyword>
<dbReference type="RefSeq" id="WP_008424946.1">
    <property type="nucleotide sequence ID" value="NZ_AOIA01000127.1"/>
</dbReference>
<dbReference type="Gene3D" id="3.40.50.720">
    <property type="entry name" value="NAD(P)-binding Rossmann-like Domain"/>
    <property type="match status" value="1"/>
</dbReference>
<dbReference type="STRING" id="1227498.C492_15266"/>
<keyword evidence="2" id="KW-0808">Transferase</keyword>
<evidence type="ECO:0000256" key="1">
    <source>
        <dbReference type="SAM" id="Phobius"/>
    </source>
</evidence>
<dbReference type="EMBL" id="AOIA01000127">
    <property type="protein sequence ID" value="ELY55829.1"/>
    <property type="molecule type" value="Genomic_DNA"/>
</dbReference>
<dbReference type="Proteomes" id="UP000011531">
    <property type="component" value="Unassembled WGS sequence"/>
</dbReference>
<proteinExistence type="predicted"/>
<protein>
    <submittedName>
        <fullName evidence="2">Exopolysaccharide biosynthesis polyprenyl glycosylphosphotransferase</fullName>
    </submittedName>
</protein>
<organism evidence="2 3">
    <name type="scientific">Natronococcus jeotgali DSM 18795</name>
    <dbReference type="NCBI Taxonomy" id="1227498"/>
    <lineage>
        <taxon>Archaea</taxon>
        <taxon>Methanobacteriati</taxon>
        <taxon>Methanobacteriota</taxon>
        <taxon>Stenosarchaea group</taxon>
        <taxon>Halobacteria</taxon>
        <taxon>Halobacteriales</taxon>
        <taxon>Natrialbaceae</taxon>
        <taxon>Natronococcus</taxon>
    </lineage>
</organism>
<dbReference type="AlphaFoldDB" id="L9X229"/>
<evidence type="ECO:0000313" key="3">
    <source>
        <dbReference type="Proteomes" id="UP000011531"/>
    </source>
</evidence>
<sequence>MLVLGEDPTRLRTTIRSLPTTPVGFLSPVLTTHSSETDSAEKEAADSKAAIATDGGVQPDTQIRTIAGTDRINGLSRFPSVLTKYDIDSVALAFDENSRTQHFEILQICHTHGVNVLVHDSFADYVLTTDTVGEHLAQVDLKPWPWYSRVTKRLFDLVFAVGALMVATPLLVIIGTSRTSLRELC</sequence>
<gene>
    <name evidence="2" type="ORF">C492_15266</name>
</gene>
<keyword evidence="1" id="KW-1133">Transmembrane helix</keyword>
<keyword evidence="1" id="KW-0472">Membrane</keyword>
<name>L9X229_9EURY</name>
<dbReference type="GO" id="GO:0016740">
    <property type="term" value="F:transferase activity"/>
    <property type="evidence" value="ECO:0007669"/>
    <property type="project" value="UniProtKB-KW"/>
</dbReference>
<evidence type="ECO:0000313" key="2">
    <source>
        <dbReference type="EMBL" id="ELY55829.1"/>
    </source>
</evidence>
<feature type="transmembrane region" description="Helical" evidence="1">
    <location>
        <begin position="154"/>
        <end position="174"/>
    </location>
</feature>
<keyword evidence="3" id="KW-1185">Reference proteome</keyword>
<reference evidence="2 3" key="1">
    <citation type="journal article" date="2014" name="PLoS Genet.">
        <title>Phylogenetically driven sequencing of extremely halophilic archaea reveals strategies for static and dynamic osmo-response.</title>
        <authorList>
            <person name="Becker E.A."/>
            <person name="Seitzer P.M."/>
            <person name="Tritt A."/>
            <person name="Larsen D."/>
            <person name="Krusor M."/>
            <person name="Yao A.I."/>
            <person name="Wu D."/>
            <person name="Madern D."/>
            <person name="Eisen J.A."/>
            <person name="Darling A.E."/>
            <person name="Facciotti M.T."/>
        </authorList>
    </citation>
    <scope>NUCLEOTIDE SEQUENCE [LARGE SCALE GENOMIC DNA]</scope>
    <source>
        <strain evidence="2 3">DSM 18795</strain>
    </source>
</reference>
<comment type="caution">
    <text evidence="2">The sequence shown here is derived from an EMBL/GenBank/DDBJ whole genome shotgun (WGS) entry which is preliminary data.</text>
</comment>